<gene>
    <name evidence="2" type="ORF">SISNIDRAFT_449515</name>
</gene>
<feature type="compositionally biased region" description="Basic and acidic residues" evidence="1">
    <location>
        <begin position="155"/>
        <end position="166"/>
    </location>
</feature>
<accession>A0A164ZPK1</accession>
<name>A0A164ZPK1_9AGAM</name>
<evidence type="ECO:0000313" key="3">
    <source>
        <dbReference type="Proteomes" id="UP000076722"/>
    </source>
</evidence>
<dbReference type="STRING" id="1314777.A0A164ZPK1"/>
<reference evidence="2 3" key="1">
    <citation type="journal article" date="2016" name="Mol. Biol. Evol.">
        <title>Comparative Genomics of Early-Diverging Mushroom-Forming Fungi Provides Insights into the Origins of Lignocellulose Decay Capabilities.</title>
        <authorList>
            <person name="Nagy L.G."/>
            <person name="Riley R."/>
            <person name="Tritt A."/>
            <person name="Adam C."/>
            <person name="Daum C."/>
            <person name="Floudas D."/>
            <person name="Sun H."/>
            <person name="Yadav J.S."/>
            <person name="Pangilinan J."/>
            <person name="Larsson K.H."/>
            <person name="Matsuura K."/>
            <person name="Barry K."/>
            <person name="Labutti K."/>
            <person name="Kuo R."/>
            <person name="Ohm R.A."/>
            <person name="Bhattacharya S.S."/>
            <person name="Shirouzu T."/>
            <person name="Yoshinaga Y."/>
            <person name="Martin F.M."/>
            <person name="Grigoriev I.V."/>
            <person name="Hibbett D.S."/>
        </authorList>
    </citation>
    <scope>NUCLEOTIDE SEQUENCE [LARGE SCALE GENOMIC DNA]</scope>
    <source>
        <strain evidence="2 3">HHB9708</strain>
    </source>
</reference>
<dbReference type="OrthoDB" id="3217643at2759"/>
<evidence type="ECO:0000256" key="1">
    <source>
        <dbReference type="SAM" id="MobiDB-lite"/>
    </source>
</evidence>
<dbReference type="EMBL" id="KV419396">
    <property type="protein sequence ID" value="KZS97918.1"/>
    <property type="molecule type" value="Genomic_DNA"/>
</dbReference>
<feature type="compositionally biased region" description="Low complexity" evidence="1">
    <location>
        <begin position="176"/>
        <end position="206"/>
    </location>
</feature>
<proteinExistence type="predicted"/>
<evidence type="ECO:0000313" key="2">
    <source>
        <dbReference type="EMBL" id="KZS97918.1"/>
    </source>
</evidence>
<sequence>MCYPKGSLEQVTRTCAMCKVNPPRLGCPHLPLSVCRNRQNHPRFDVVHFRNAELSLFNGCGYCKWARKHPHSSNDRAFLNTGWPGCCRPPKPSEHGYLKDPSEWVAVSIIHNVPIPSDVAIPLGLPSVVTSGSMRSSNSVRKTSATTAKPTLAIPDRDKNRERTPPARDSSPLQHTLPLLSPASSSPPSSSHAAAAAPAGTTPLSADVARTPNRKMTKLPGEPSEKRPDIAVRTPDRILPSFPSPSTPRIQVSENRPSPKASREPTEGRDLLTLVSPTLTRRATMLEDLTNMSDTSGSTSGSESCSSSGAVSSVIASTVVSDGFTDYLSDESDQELQRQAEARAIELENTRAENAEFTAALQTVRDLSLQPPPEWNPSLTVTRAKPHRHSTISTFSGSPNSIAIAVGQSSRH</sequence>
<feature type="compositionally biased region" description="Polar residues" evidence="1">
    <location>
        <begin position="247"/>
        <end position="256"/>
    </location>
</feature>
<keyword evidence="3" id="KW-1185">Reference proteome</keyword>
<feature type="region of interest" description="Disordered" evidence="1">
    <location>
        <begin position="368"/>
        <end position="399"/>
    </location>
</feature>
<feature type="region of interest" description="Disordered" evidence="1">
    <location>
        <begin position="289"/>
        <end position="308"/>
    </location>
</feature>
<protein>
    <submittedName>
        <fullName evidence="2">Uncharacterized protein</fullName>
    </submittedName>
</protein>
<feature type="compositionally biased region" description="Basic and acidic residues" evidence="1">
    <location>
        <begin position="223"/>
        <end position="236"/>
    </location>
</feature>
<dbReference type="AlphaFoldDB" id="A0A164ZPK1"/>
<feature type="compositionally biased region" description="Polar residues" evidence="1">
    <location>
        <begin position="130"/>
        <end position="149"/>
    </location>
</feature>
<organism evidence="2 3">
    <name type="scientific">Sistotremastrum niveocremeum HHB9708</name>
    <dbReference type="NCBI Taxonomy" id="1314777"/>
    <lineage>
        <taxon>Eukaryota</taxon>
        <taxon>Fungi</taxon>
        <taxon>Dikarya</taxon>
        <taxon>Basidiomycota</taxon>
        <taxon>Agaricomycotina</taxon>
        <taxon>Agaricomycetes</taxon>
        <taxon>Sistotremastrales</taxon>
        <taxon>Sistotremastraceae</taxon>
        <taxon>Sertulicium</taxon>
        <taxon>Sertulicium niveocremeum</taxon>
    </lineage>
</organism>
<feature type="compositionally biased region" description="Low complexity" evidence="1">
    <location>
        <begin position="293"/>
        <end position="308"/>
    </location>
</feature>
<dbReference type="Proteomes" id="UP000076722">
    <property type="component" value="Unassembled WGS sequence"/>
</dbReference>
<feature type="region of interest" description="Disordered" evidence="1">
    <location>
        <begin position="130"/>
        <end position="268"/>
    </location>
</feature>